<protein>
    <submittedName>
        <fullName evidence="1">Uncharacterized protein</fullName>
    </submittedName>
</protein>
<proteinExistence type="predicted"/>
<dbReference type="AlphaFoldDB" id="A0A0K1PT81"/>
<dbReference type="KEGG" id="llu:AKJ09_03404"/>
<sequence>MALVVSAGCTAASSRVSSGGAFTEAVVDATVSDGGRSRAASPPSDGATFECPDAVDGSPPSWCSEGSWCEYGQAVDRSCNDQLHCVKGSWKTLPKECAVTCPETWDEIAEGSACSDAEQICTFDEGTCGCVMAESDAGLDDADSDGGDASVERRGRWTCARAASGCPGRRPLIGNPCVKDMTCDYGTEVFGIDLTFACVNRQWR</sequence>
<gene>
    <name evidence="1" type="ORF">AKJ09_03404</name>
</gene>
<keyword evidence="2" id="KW-1185">Reference proteome</keyword>
<accession>A0A0K1PT81</accession>
<reference evidence="1 2" key="1">
    <citation type="submission" date="2015-08" db="EMBL/GenBank/DDBJ databases">
        <authorList>
            <person name="Babu N.S."/>
            <person name="Beckwith C.J."/>
            <person name="Beseler K.G."/>
            <person name="Brison A."/>
            <person name="Carone J.V."/>
            <person name="Caskin T.P."/>
            <person name="Diamond M."/>
            <person name="Durham M.E."/>
            <person name="Foxe J.M."/>
            <person name="Go M."/>
            <person name="Henderson B.A."/>
            <person name="Jones I.B."/>
            <person name="McGettigan J.A."/>
            <person name="Micheletti S.J."/>
            <person name="Nasrallah M.E."/>
            <person name="Ortiz D."/>
            <person name="Piller C.R."/>
            <person name="Privatt S.R."/>
            <person name="Schneider S.L."/>
            <person name="Sharp S."/>
            <person name="Smith T.C."/>
            <person name="Stanton J.D."/>
            <person name="Ullery H.E."/>
            <person name="Wilson R.J."/>
            <person name="Serrano M.G."/>
            <person name="Buck G."/>
            <person name="Lee V."/>
            <person name="Wang Y."/>
            <person name="Carvalho R."/>
            <person name="Voegtly L."/>
            <person name="Shi R."/>
            <person name="Duckworth R."/>
            <person name="Johnson A."/>
            <person name="Loviza R."/>
            <person name="Walstead R."/>
            <person name="Shah Z."/>
            <person name="Kiflezghi M."/>
            <person name="Wade K."/>
            <person name="Ball S.L."/>
            <person name="Bradley K.W."/>
            <person name="Asai D.J."/>
            <person name="Bowman C.A."/>
            <person name="Russell D.A."/>
            <person name="Pope W.H."/>
            <person name="Jacobs-Sera D."/>
            <person name="Hendrix R.W."/>
            <person name="Hatfull G.F."/>
        </authorList>
    </citation>
    <scope>NUCLEOTIDE SEQUENCE [LARGE SCALE GENOMIC DNA]</scope>
    <source>
        <strain evidence="1 2">DSM 27648</strain>
    </source>
</reference>
<evidence type="ECO:0000313" key="2">
    <source>
        <dbReference type="Proteomes" id="UP000064967"/>
    </source>
</evidence>
<organism evidence="1 2">
    <name type="scientific">Labilithrix luteola</name>
    <dbReference type="NCBI Taxonomy" id="1391654"/>
    <lineage>
        <taxon>Bacteria</taxon>
        <taxon>Pseudomonadati</taxon>
        <taxon>Myxococcota</taxon>
        <taxon>Polyangia</taxon>
        <taxon>Polyangiales</taxon>
        <taxon>Labilitrichaceae</taxon>
        <taxon>Labilithrix</taxon>
    </lineage>
</organism>
<evidence type="ECO:0000313" key="1">
    <source>
        <dbReference type="EMBL" id="AKU96740.1"/>
    </source>
</evidence>
<dbReference type="EMBL" id="CP012333">
    <property type="protein sequence ID" value="AKU96740.1"/>
    <property type="molecule type" value="Genomic_DNA"/>
</dbReference>
<dbReference type="Proteomes" id="UP000064967">
    <property type="component" value="Chromosome"/>
</dbReference>
<dbReference type="STRING" id="1391654.AKJ09_03404"/>
<name>A0A0K1PT81_9BACT</name>